<dbReference type="Gene3D" id="3.40.50.300">
    <property type="entry name" value="P-loop containing nucleotide triphosphate hydrolases"/>
    <property type="match status" value="1"/>
</dbReference>
<dbReference type="GO" id="GO:0008233">
    <property type="term" value="F:peptidase activity"/>
    <property type="evidence" value="ECO:0007669"/>
    <property type="project" value="UniProtKB-KW"/>
</dbReference>
<dbReference type="InterPro" id="IPR027417">
    <property type="entry name" value="P-loop_NTPase"/>
</dbReference>
<dbReference type="PANTHER" id="PTHR48102:SF3">
    <property type="entry name" value="ATP-DEPENDENT PROTEASE ATPASE SUBUNIT HSLU"/>
    <property type="match status" value="1"/>
</dbReference>
<name>W7YMJ7_9BACL</name>
<keyword evidence="1" id="KW-0645">Protease</keyword>
<keyword evidence="1" id="KW-0067">ATP-binding</keyword>
<dbReference type="SUPFAM" id="SSF52540">
    <property type="entry name" value="P-loop containing nucleoside triphosphate hydrolases"/>
    <property type="match status" value="1"/>
</dbReference>
<dbReference type="GO" id="GO:0051603">
    <property type="term" value="P:proteolysis involved in protein catabolic process"/>
    <property type="evidence" value="ECO:0007669"/>
    <property type="project" value="TreeGrafter"/>
</dbReference>
<dbReference type="GO" id="GO:0005524">
    <property type="term" value="F:ATP binding"/>
    <property type="evidence" value="ECO:0007669"/>
    <property type="project" value="UniProtKB-KW"/>
</dbReference>
<comment type="caution">
    <text evidence="1">The sequence shown here is derived from an EMBL/GenBank/DDBJ whole genome shotgun (WGS) entry which is preliminary data.</text>
</comment>
<dbReference type="PANTHER" id="PTHR48102">
    <property type="entry name" value="ATP-DEPENDENT CLP PROTEASE ATP-BINDING SUBUNIT CLPX-LIKE, MITOCHONDRIAL-RELATED"/>
    <property type="match status" value="1"/>
</dbReference>
<gene>
    <name evidence="1" type="ORF">JCM16418_3831</name>
</gene>
<dbReference type="GO" id="GO:0009376">
    <property type="term" value="C:HslUV protease complex"/>
    <property type="evidence" value="ECO:0007669"/>
    <property type="project" value="TreeGrafter"/>
</dbReference>
<accession>W7YMJ7</accession>
<evidence type="ECO:0000313" key="1">
    <source>
        <dbReference type="EMBL" id="GAF09677.1"/>
    </source>
</evidence>
<dbReference type="AlphaFoldDB" id="W7YMJ7"/>
<keyword evidence="1" id="KW-0378">Hydrolase</keyword>
<dbReference type="STRING" id="1236976.JCM16418_3831"/>
<evidence type="ECO:0000313" key="2">
    <source>
        <dbReference type="Proteomes" id="UP000019364"/>
    </source>
</evidence>
<dbReference type="GO" id="GO:0016887">
    <property type="term" value="F:ATP hydrolysis activity"/>
    <property type="evidence" value="ECO:0007669"/>
    <property type="project" value="TreeGrafter"/>
</dbReference>
<dbReference type="EMBL" id="BAVZ01000014">
    <property type="protein sequence ID" value="GAF09677.1"/>
    <property type="molecule type" value="Genomic_DNA"/>
</dbReference>
<proteinExistence type="predicted"/>
<keyword evidence="2" id="KW-1185">Reference proteome</keyword>
<dbReference type="Proteomes" id="UP000019364">
    <property type="component" value="Unassembled WGS sequence"/>
</dbReference>
<keyword evidence="1" id="KW-0547">Nucleotide-binding</keyword>
<protein>
    <submittedName>
        <fullName evidence="1">ATP-dependent hsl protease ATP-binding subunit HslU</fullName>
    </submittedName>
</protein>
<dbReference type="eggNOG" id="COG1220">
    <property type="taxonomic scope" value="Bacteria"/>
</dbReference>
<sequence>MDNQTLTPRQIVAELDKYIVGQKQAKKSVAVALRNRYRRNLLPDDIRDEIVPKNILMIGPQEWVRLKSLEDLRNWFMLLLSKLKLPNLLKWDMSVVT</sequence>
<dbReference type="InterPro" id="IPR050052">
    <property type="entry name" value="ATP-dep_Clp_protease_ClpX"/>
</dbReference>
<reference evidence="1 2" key="1">
    <citation type="journal article" date="2014" name="Genome Announc.">
        <title>Draft Genome Sequence of Paenibacillus pini JCM 16418T, Isolated from the Rhizosphere of Pine Tree.</title>
        <authorList>
            <person name="Yuki M."/>
            <person name="Oshima K."/>
            <person name="Suda W."/>
            <person name="Oshida Y."/>
            <person name="Kitamura K."/>
            <person name="Iida Y."/>
            <person name="Hattori M."/>
            <person name="Ohkuma M."/>
        </authorList>
    </citation>
    <scope>NUCLEOTIDE SEQUENCE [LARGE SCALE GENOMIC DNA]</scope>
    <source>
        <strain evidence="1 2">JCM 16418</strain>
    </source>
</reference>
<organism evidence="1 2">
    <name type="scientific">Paenibacillus pini JCM 16418</name>
    <dbReference type="NCBI Taxonomy" id="1236976"/>
    <lineage>
        <taxon>Bacteria</taxon>
        <taxon>Bacillati</taxon>
        <taxon>Bacillota</taxon>
        <taxon>Bacilli</taxon>
        <taxon>Bacillales</taxon>
        <taxon>Paenibacillaceae</taxon>
        <taxon>Paenibacillus</taxon>
    </lineage>
</organism>